<comment type="caution">
    <text evidence="2">The sequence shown here is derived from an EMBL/GenBank/DDBJ whole genome shotgun (WGS) entry which is preliminary data.</text>
</comment>
<feature type="domain" description="Cupin type-2" evidence="1">
    <location>
        <begin position="48"/>
        <end position="108"/>
    </location>
</feature>
<name>A0A1R0XCK1_9BACL</name>
<reference evidence="2 3" key="1">
    <citation type="submission" date="2016-10" db="EMBL/GenBank/DDBJ databases">
        <title>Paenibacillus species isolates.</title>
        <authorList>
            <person name="Beno S.M."/>
        </authorList>
    </citation>
    <scope>NUCLEOTIDE SEQUENCE [LARGE SCALE GENOMIC DNA]</scope>
    <source>
        <strain evidence="2 3">FSL H7-0604</strain>
    </source>
</reference>
<protein>
    <recommendedName>
        <fullName evidence="1">Cupin type-2 domain-containing protein</fullName>
    </recommendedName>
</protein>
<dbReference type="SUPFAM" id="SSF51182">
    <property type="entry name" value="RmlC-like cupins"/>
    <property type="match status" value="1"/>
</dbReference>
<dbReference type="RefSeq" id="WP_036686432.1">
    <property type="nucleotide sequence ID" value="NZ_CP009428.1"/>
</dbReference>
<organism evidence="2 3">
    <name type="scientific">Paenibacillus odorifer</name>
    <dbReference type="NCBI Taxonomy" id="189426"/>
    <lineage>
        <taxon>Bacteria</taxon>
        <taxon>Bacillati</taxon>
        <taxon>Bacillota</taxon>
        <taxon>Bacilli</taxon>
        <taxon>Bacillales</taxon>
        <taxon>Paenibacillaceae</taxon>
        <taxon>Paenibacillus</taxon>
    </lineage>
</organism>
<dbReference type="Gene3D" id="2.60.120.10">
    <property type="entry name" value="Jelly Rolls"/>
    <property type="match status" value="1"/>
</dbReference>
<dbReference type="InterPro" id="IPR014710">
    <property type="entry name" value="RmlC-like_jellyroll"/>
</dbReference>
<dbReference type="Pfam" id="PF07883">
    <property type="entry name" value="Cupin_2"/>
    <property type="match status" value="1"/>
</dbReference>
<dbReference type="InterPro" id="IPR011051">
    <property type="entry name" value="RmlC_Cupin_sf"/>
</dbReference>
<evidence type="ECO:0000313" key="2">
    <source>
        <dbReference type="EMBL" id="OMD32801.1"/>
    </source>
</evidence>
<dbReference type="GeneID" id="31571168"/>
<sequence>MSGITAGKVFFLTDMISVKPHRIASRVLALPVSAAETAAQPEWVLYAMDQEETISSETSPKSKIIHVLEGELHLLVAEEPYQLTAGASVIVPAGTWHDYSARSSCKFLQISI</sequence>
<dbReference type="Proteomes" id="UP000187465">
    <property type="component" value="Unassembled WGS sequence"/>
</dbReference>
<dbReference type="InterPro" id="IPR013096">
    <property type="entry name" value="Cupin_2"/>
</dbReference>
<accession>A0A1R0XCK1</accession>
<evidence type="ECO:0000259" key="1">
    <source>
        <dbReference type="Pfam" id="PF07883"/>
    </source>
</evidence>
<dbReference type="AlphaFoldDB" id="A0A1R0XCK1"/>
<evidence type="ECO:0000313" key="3">
    <source>
        <dbReference type="Proteomes" id="UP000187465"/>
    </source>
</evidence>
<dbReference type="EMBL" id="MKQP01000016">
    <property type="protein sequence ID" value="OMD32801.1"/>
    <property type="molecule type" value="Genomic_DNA"/>
</dbReference>
<dbReference type="KEGG" id="pod:PODO_13260"/>
<proteinExistence type="predicted"/>
<gene>
    <name evidence="2" type="ORF">BJP51_14875</name>
</gene>